<feature type="non-terminal residue" evidence="3">
    <location>
        <position position="349"/>
    </location>
</feature>
<proteinExistence type="predicted"/>
<dbReference type="AlphaFoldDB" id="X0S6Y9"/>
<dbReference type="InterPro" id="IPR052345">
    <property type="entry name" value="Rad_response_metalloprotease"/>
</dbReference>
<dbReference type="CDD" id="cd00093">
    <property type="entry name" value="HTH_XRE"/>
    <property type="match status" value="2"/>
</dbReference>
<keyword evidence="1" id="KW-0812">Transmembrane</keyword>
<accession>X0S6Y9</accession>
<feature type="domain" description="HTH cro/C1-type" evidence="2">
    <location>
        <begin position="318"/>
        <end position="349"/>
    </location>
</feature>
<dbReference type="EMBL" id="BARS01009176">
    <property type="protein sequence ID" value="GAF70951.1"/>
    <property type="molecule type" value="Genomic_DNA"/>
</dbReference>
<feature type="transmembrane region" description="Helical" evidence="1">
    <location>
        <begin position="152"/>
        <end position="173"/>
    </location>
</feature>
<reference evidence="3" key="1">
    <citation type="journal article" date="2014" name="Front. Microbiol.">
        <title>High frequency of phylogenetically diverse reductive dehalogenase-homologous genes in deep subseafloor sedimentary metagenomes.</title>
        <authorList>
            <person name="Kawai M."/>
            <person name="Futagami T."/>
            <person name="Toyoda A."/>
            <person name="Takaki Y."/>
            <person name="Nishi S."/>
            <person name="Hori S."/>
            <person name="Arai W."/>
            <person name="Tsubouchi T."/>
            <person name="Morono Y."/>
            <person name="Uchiyama I."/>
            <person name="Ito T."/>
            <person name="Fujiyama A."/>
            <person name="Inagaki F."/>
            <person name="Takami H."/>
        </authorList>
    </citation>
    <scope>NUCLEOTIDE SEQUENCE</scope>
    <source>
        <strain evidence="3">Expedition CK06-06</strain>
    </source>
</reference>
<dbReference type="Gene3D" id="1.10.260.40">
    <property type="entry name" value="lambda repressor-like DNA-binding domains"/>
    <property type="match status" value="2"/>
</dbReference>
<evidence type="ECO:0000256" key="1">
    <source>
        <dbReference type="SAM" id="Phobius"/>
    </source>
</evidence>
<dbReference type="InterPro" id="IPR010982">
    <property type="entry name" value="Lambda_DNA-bd_dom_sf"/>
</dbReference>
<keyword evidence="1" id="KW-1133">Transmembrane helix</keyword>
<organism evidence="3">
    <name type="scientific">marine sediment metagenome</name>
    <dbReference type="NCBI Taxonomy" id="412755"/>
    <lineage>
        <taxon>unclassified sequences</taxon>
        <taxon>metagenomes</taxon>
        <taxon>ecological metagenomes</taxon>
    </lineage>
</organism>
<dbReference type="InterPro" id="IPR029063">
    <property type="entry name" value="SAM-dependent_MTases_sf"/>
</dbReference>
<comment type="caution">
    <text evidence="3">The sequence shown here is derived from an EMBL/GenBank/DDBJ whole genome shotgun (WGS) entry which is preliminary data.</text>
</comment>
<dbReference type="PROSITE" id="PS50943">
    <property type="entry name" value="HTH_CROC1"/>
    <property type="match status" value="2"/>
</dbReference>
<name>X0S6Y9_9ZZZZ</name>
<dbReference type="Pfam" id="PF01381">
    <property type="entry name" value="HTH_3"/>
    <property type="match status" value="1"/>
</dbReference>
<dbReference type="SUPFAM" id="SSF47413">
    <property type="entry name" value="lambda repressor-like DNA-binding domains"/>
    <property type="match status" value="2"/>
</dbReference>
<feature type="transmembrane region" description="Helical" evidence="1">
    <location>
        <begin position="185"/>
        <end position="204"/>
    </location>
</feature>
<evidence type="ECO:0000313" key="3">
    <source>
        <dbReference type="EMBL" id="GAF70951.1"/>
    </source>
</evidence>
<dbReference type="PANTHER" id="PTHR43236">
    <property type="entry name" value="ANTITOXIN HIGA1"/>
    <property type="match status" value="1"/>
</dbReference>
<gene>
    <name evidence="3" type="ORF">S01H1_17317</name>
</gene>
<protein>
    <recommendedName>
        <fullName evidence="2">HTH cro/C1-type domain-containing protein</fullName>
    </recommendedName>
</protein>
<sequence length="349" mass="39072">DQNIIKLAKQNARRNFLYGHKRITFYTQGLRKPLPGNENNFDTIVINLPEGLYYMLSVLLKMYPGAQTIILGGSIEYKIIDKNADRNNIGLEQRNIETLLSHGFYFDKKIMLFPAGLNPTPFNSYILRKTSSPTDYFEAETDENKSTIKLKIAGFFIGLFFILSSVCEGAELLEGSVTNSSSFWPYIWTILAMGVGVVGVCAGGEGDKKDIEQESTEPEKLDTDLMKLLAEIEGENKVAIGKRIRLAREINGITRRELASESGVAVGTLRDWEIGECEPKPKRLKELARIFTVDVTYFLTGKGLDRAMREAETLGEKISLLRKINGLSKRELAAKTGVVETVVANWEND</sequence>
<dbReference type="SUPFAM" id="SSF53335">
    <property type="entry name" value="S-adenosyl-L-methionine-dependent methyltransferases"/>
    <property type="match status" value="1"/>
</dbReference>
<feature type="domain" description="HTH cro/C1-type" evidence="2">
    <location>
        <begin position="244"/>
        <end position="298"/>
    </location>
</feature>
<keyword evidence="1" id="KW-0472">Membrane</keyword>
<dbReference type="GO" id="GO:0003677">
    <property type="term" value="F:DNA binding"/>
    <property type="evidence" value="ECO:0007669"/>
    <property type="project" value="InterPro"/>
</dbReference>
<evidence type="ECO:0000259" key="2">
    <source>
        <dbReference type="PROSITE" id="PS50943"/>
    </source>
</evidence>
<dbReference type="InterPro" id="IPR001387">
    <property type="entry name" value="Cro/C1-type_HTH"/>
</dbReference>
<feature type="non-terminal residue" evidence="3">
    <location>
        <position position="1"/>
    </location>
</feature>
<dbReference type="PANTHER" id="PTHR43236:SF1">
    <property type="entry name" value="BLL7220 PROTEIN"/>
    <property type="match status" value="1"/>
</dbReference>
<dbReference type="SMART" id="SM00530">
    <property type="entry name" value="HTH_XRE"/>
    <property type="match status" value="1"/>
</dbReference>